<feature type="binding site" evidence="7">
    <location>
        <position position="462"/>
    </location>
    <ligand>
        <name>meso-2,6-diaminopimelate</name>
        <dbReference type="ChEBI" id="CHEBI:57791"/>
    </ligand>
</feature>
<feature type="binding site" evidence="7">
    <location>
        <begin position="110"/>
        <end position="116"/>
    </location>
    <ligand>
        <name>ATP</name>
        <dbReference type="ChEBI" id="CHEBI:30616"/>
    </ligand>
</feature>
<feature type="modified residue" description="N6-carboxylysine" evidence="7">
    <location>
        <position position="219"/>
    </location>
</feature>
<comment type="similarity">
    <text evidence="1 7">Belongs to the MurCDEF family. MurE subfamily.</text>
</comment>
<feature type="binding site" evidence="7">
    <location>
        <position position="185"/>
    </location>
    <ligand>
        <name>UDP-N-acetyl-alpha-D-muramoyl-L-alanyl-D-glutamate</name>
        <dbReference type="ChEBI" id="CHEBI:83900"/>
    </ligand>
</feature>
<keyword evidence="4 7" id="KW-0573">Peptidoglycan synthesis</keyword>
<protein>
    <recommendedName>
        <fullName evidence="7">UDP-N-acetylmuramoyl-L-alanyl-D-glutamate--2,6-diaminopimelate ligase</fullName>
        <ecNumber evidence="7">6.3.2.13</ecNumber>
    </recommendedName>
    <alternativeName>
        <fullName evidence="7">Meso-A2pm-adding enzyme</fullName>
    </alternativeName>
    <alternativeName>
        <fullName evidence="7">Meso-diaminopimelate-adding enzyme</fullName>
    </alternativeName>
    <alternativeName>
        <fullName evidence="7">UDP-MurNAc-L-Ala-D-Glu:meso-diaminopimelate ligase</fullName>
    </alternativeName>
    <alternativeName>
        <fullName evidence="7">UDP-MurNAc-tripeptide synthetase</fullName>
    </alternativeName>
    <alternativeName>
        <fullName evidence="7">UDP-N-acetylmuramyl-tripeptide synthetase</fullName>
    </alternativeName>
</protein>
<dbReference type="EMBL" id="ATHI01000005">
    <property type="protein sequence ID" value="EPR35135.1"/>
    <property type="molecule type" value="Genomic_DNA"/>
</dbReference>
<feature type="binding site" evidence="7">
    <location>
        <begin position="152"/>
        <end position="153"/>
    </location>
    <ligand>
        <name>UDP-N-acetyl-alpha-D-muramoyl-L-alanyl-D-glutamate</name>
        <dbReference type="ChEBI" id="CHEBI:83900"/>
    </ligand>
</feature>
<keyword evidence="7" id="KW-0067">ATP-binding</keyword>
<feature type="binding site" evidence="7">
    <location>
        <position position="383"/>
    </location>
    <ligand>
        <name>meso-2,6-diaminopimelate</name>
        <dbReference type="ChEBI" id="CHEBI:57791"/>
    </ligand>
</feature>
<comment type="cofactor">
    <cofactor evidence="7">
        <name>Mg(2+)</name>
        <dbReference type="ChEBI" id="CHEBI:18420"/>
    </cofactor>
</comment>
<evidence type="ECO:0000313" key="12">
    <source>
        <dbReference type="EMBL" id="EPR35135.1"/>
    </source>
</evidence>
<feature type="domain" description="Mur ligase central" evidence="11">
    <location>
        <begin position="108"/>
        <end position="312"/>
    </location>
</feature>
<dbReference type="SUPFAM" id="SSF53623">
    <property type="entry name" value="MurD-like peptide ligases, catalytic domain"/>
    <property type="match status" value="1"/>
</dbReference>
<dbReference type="eggNOG" id="COG0769">
    <property type="taxonomic scope" value="Bacteria"/>
</dbReference>
<feature type="domain" description="Mur ligase C-terminal" evidence="10">
    <location>
        <begin position="334"/>
        <end position="460"/>
    </location>
</feature>
<dbReference type="SUPFAM" id="SSF53244">
    <property type="entry name" value="MurD-like peptide ligases, peptide-binding domain"/>
    <property type="match status" value="1"/>
</dbReference>
<comment type="catalytic activity">
    <reaction evidence="7">
        <text>UDP-N-acetyl-alpha-D-muramoyl-L-alanyl-D-glutamate + meso-2,6-diaminopimelate + ATP = UDP-N-acetyl-alpha-D-muramoyl-L-alanyl-gamma-D-glutamyl-meso-2,6-diaminopimelate + ADP + phosphate + H(+)</text>
        <dbReference type="Rhea" id="RHEA:23676"/>
        <dbReference type="ChEBI" id="CHEBI:15378"/>
        <dbReference type="ChEBI" id="CHEBI:30616"/>
        <dbReference type="ChEBI" id="CHEBI:43474"/>
        <dbReference type="ChEBI" id="CHEBI:57791"/>
        <dbReference type="ChEBI" id="CHEBI:83900"/>
        <dbReference type="ChEBI" id="CHEBI:83905"/>
        <dbReference type="ChEBI" id="CHEBI:456216"/>
        <dbReference type="EC" id="6.3.2.13"/>
    </reaction>
</comment>
<keyword evidence="7" id="KW-0963">Cytoplasm</keyword>
<keyword evidence="7" id="KW-0460">Magnesium</keyword>
<evidence type="ECO:0000313" key="13">
    <source>
        <dbReference type="Proteomes" id="UP000014975"/>
    </source>
</evidence>
<dbReference type="UniPathway" id="UPA00219"/>
<dbReference type="GO" id="GO:0051301">
    <property type="term" value="P:cell division"/>
    <property type="evidence" value="ECO:0007669"/>
    <property type="project" value="UniProtKB-KW"/>
</dbReference>
<dbReference type="Pfam" id="PF01225">
    <property type="entry name" value="Mur_ligase"/>
    <property type="match status" value="1"/>
</dbReference>
<dbReference type="Proteomes" id="UP000014975">
    <property type="component" value="Unassembled WGS sequence"/>
</dbReference>
<feature type="binding site" evidence="7">
    <location>
        <position position="24"/>
    </location>
    <ligand>
        <name>UDP-N-acetyl-alpha-D-muramoyl-L-alanyl-D-glutamate</name>
        <dbReference type="ChEBI" id="CHEBI:83900"/>
    </ligand>
</feature>
<keyword evidence="5 7" id="KW-0131">Cell cycle</keyword>
<evidence type="ECO:0000259" key="9">
    <source>
        <dbReference type="Pfam" id="PF01225"/>
    </source>
</evidence>
<accession>S7TEV8</accession>
<keyword evidence="13" id="KW-1185">Reference proteome</keyword>
<keyword evidence="6 7" id="KW-0961">Cell wall biogenesis/degradation</keyword>
<dbReference type="Pfam" id="PF02875">
    <property type="entry name" value="Mur_ligase_C"/>
    <property type="match status" value="1"/>
</dbReference>
<evidence type="ECO:0000256" key="6">
    <source>
        <dbReference type="ARBA" id="ARBA00023316"/>
    </source>
</evidence>
<gene>
    <name evidence="7" type="primary">murE</name>
    <name evidence="12" type="ORF">dsat_2498</name>
</gene>
<dbReference type="GO" id="GO:0071555">
    <property type="term" value="P:cell wall organization"/>
    <property type="evidence" value="ECO:0007669"/>
    <property type="project" value="UniProtKB-KW"/>
</dbReference>
<dbReference type="EC" id="6.3.2.13" evidence="7"/>
<dbReference type="NCBIfam" id="NF001124">
    <property type="entry name" value="PRK00139.1-2"/>
    <property type="match status" value="1"/>
</dbReference>
<evidence type="ECO:0000256" key="5">
    <source>
        <dbReference type="ARBA" id="ARBA00023306"/>
    </source>
</evidence>
<dbReference type="HAMAP" id="MF_00208">
    <property type="entry name" value="MurE"/>
    <property type="match status" value="1"/>
</dbReference>
<keyword evidence="7 12" id="KW-0436">Ligase</keyword>
<dbReference type="AlphaFoldDB" id="S7TEV8"/>
<dbReference type="InterPro" id="IPR013221">
    <property type="entry name" value="Mur_ligase_cen"/>
</dbReference>
<comment type="subcellular location">
    <subcellularLocation>
        <location evidence="7 8">Cytoplasm</location>
    </subcellularLocation>
</comment>
<feature type="short sequence motif" description="Meso-diaminopimelate recognition motif" evidence="7">
    <location>
        <begin position="407"/>
        <end position="410"/>
    </location>
</feature>
<feature type="domain" description="Mur ligase N-terminal catalytic" evidence="9">
    <location>
        <begin position="23"/>
        <end position="95"/>
    </location>
</feature>
<sequence length="487" mass="53248">MTTDSRWSELLDRVGRGLMVWTHSGKIRPGDVFVALPGARVDGSAYIPEALRRGAGYVVAKSAEGWPADLARETGAELVLRPDPSRALGELARAFFKTDAHPFKLVGVTGTNGKTTTTYLIEYLMHANNRRVGVLGTINYRWPGVVLESQLTTPDCWKLHELLANMARAKVEAVVMEASSHALDQGRVAGLSFDVAVMTNLTQDHLDYHGTMEAYFAAKTRLFTEYAAPQGTAVLNWDDPSCAALLKTIPGAMGYGLTEPPQGDFKPLQGRLISSTAAGMQMEVLWEDRKIAFTTPLVGRHNAQNLLAAFAAGLSLGLPLKAVKELEGFHGVPGRLERVPNDKGLNVFVDYAHTPDALENVLAAITAIGPRKLYVVFGCGGDRDRTKRPLMGRAVCKWADVAVLTSDNPRHEDPLRIMDDVRPGLSSCKRIIEEVDRREAIRLALKEIGPEDVLVVAGKGHEMYQQIGDLKFPFNDANVVREVLQCS</sequence>
<name>S7TEV8_9BACT</name>
<dbReference type="InterPro" id="IPR035911">
    <property type="entry name" value="MurE/MurF_N"/>
</dbReference>
<dbReference type="PATRIC" id="fig|1121439.3.peg.895"/>
<comment type="pathway">
    <text evidence="7 8">Cell wall biogenesis; peptidoglycan biosynthesis.</text>
</comment>
<proteinExistence type="inferred from homology"/>
<dbReference type="InterPro" id="IPR005761">
    <property type="entry name" value="UDP-N-AcMur-Glu-dNH2Pim_ligase"/>
</dbReference>
<evidence type="ECO:0000256" key="4">
    <source>
        <dbReference type="ARBA" id="ARBA00022984"/>
    </source>
</evidence>
<dbReference type="GO" id="GO:0008360">
    <property type="term" value="P:regulation of cell shape"/>
    <property type="evidence" value="ECO:0007669"/>
    <property type="project" value="UniProtKB-KW"/>
</dbReference>
<dbReference type="InterPro" id="IPR000713">
    <property type="entry name" value="Mur_ligase_N"/>
</dbReference>
<evidence type="ECO:0000256" key="1">
    <source>
        <dbReference type="ARBA" id="ARBA00005898"/>
    </source>
</evidence>
<keyword evidence="3 7" id="KW-0133">Cell shape</keyword>
<dbReference type="Pfam" id="PF08245">
    <property type="entry name" value="Mur_ligase_M"/>
    <property type="match status" value="1"/>
</dbReference>
<dbReference type="NCBIfam" id="TIGR01085">
    <property type="entry name" value="murE"/>
    <property type="match status" value="1"/>
</dbReference>
<dbReference type="NCBIfam" id="NF001126">
    <property type="entry name" value="PRK00139.1-4"/>
    <property type="match status" value="1"/>
</dbReference>
<organism evidence="12 13">
    <name type="scientific">Alkalidesulfovibrio alkalitolerans DSM 16529</name>
    <dbReference type="NCBI Taxonomy" id="1121439"/>
    <lineage>
        <taxon>Bacteria</taxon>
        <taxon>Pseudomonadati</taxon>
        <taxon>Thermodesulfobacteriota</taxon>
        <taxon>Desulfovibrionia</taxon>
        <taxon>Desulfovibrionales</taxon>
        <taxon>Desulfovibrionaceae</taxon>
        <taxon>Alkalidesulfovibrio</taxon>
    </lineage>
</organism>
<comment type="caution">
    <text evidence="7">Lacks conserved residue(s) required for the propagation of feature annotation.</text>
</comment>
<evidence type="ECO:0000256" key="3">
    <source>
        <dbReference type="ARBA" id="ARBA00022960"/>
    </source>
</evidence>
<dbReference type="InterPro" id="IPR036565">
    <property type="entry name" value="Mur-like_cat_sf"/>
</dbReference>
<evidence type="ECO:0000256" key="7">
    <source>
        <dbReference type="HAMAP-Rule" id="MF_00208"/>
    </source>
</evidence>
<evidence type="ECO:0000256" key="2">
    <source>
        <dbReference type="ARBA" id="ARBA00022618"/>
    </source>
</evidence>
<dbReference type="InterPro" id="IPR036615">
    <property type="entry name" value="Mur_ligase_C_dom_sf"/>
</dbReference>
<comment type="function">
    <text evidence="7">Catalyzes the addition of meso-diaminopimelic acid to the nucleotide precursor UDP-N-acetylmuramoyl-L-alanyl-D-glutamate (UMAG) in the biosynthesis of bacterial cell-wall peptidoglycan.</text>
</comment>
<dbReference type="InterPro" id="IPR004101">
    <property type="entry name" value="Mur_ligase_C"/>
</dbReference>
<dbReference type="OrthoDB" id="9800958at2"/>
<feature type="binding site" evidence="7">
    <location>
        <position position="187"/>
    </location>
    <ligand>
        <name>UDP-N-acetyl-alpha-D-muramoyl-L-alanyl-D-glutamate</name>
        <dbReference type="ChEBI" id="CHEBI:83900"/>
    </ligand>
</feature>
<dbReference type="PANTHER" id="PTHR23135">
    <property type="entry name" value="MUR LIGASE FAMILY MEMBER"/>
    <property type="match status" value="1"/>
</dbReference>
<dbReference type="GO" id="GO:0000287">
    <property type="term" value="F:magnesium ion binding"/>
    <property type="evidence" value="ECO:0007669"/>
    <property type="project" value="UniProtKB-UniRule"/>
</dbReference>
<feature type="binding site" evidence="7">
    <location>
        <begin position="407"/>
        <end position="410"/>
    </location>
    <ligand>
        <name>meso-2,6-diaminopimelate</name>
        <dbReference type="ChEBI" id="CHEBI:57791"/>
    </ligand>
</feature>
<keyword evidence="7" id="KW-0547">Nucleotide-binding</keyword>
<dbReference type="Gene3D" id="3.40.1390.10">
    <property type="entry name" value="MurE/MurF, N-terminal domain"/>
    <property type="match status" value="1"/>
</dbReference>
<dbReference type="GO" id="GO:0009252">
    <property type="term" value="P:peptidoglycan biosynthetic process"/>
    <property type="evidence" value="ECO:0007669"/>
    <property type="project" value="UniProtKB-UniRule"/>
</dbReference>
<dbReference type="Gene3D" id="3.90.190.20">
    <property type="entry name" value="Mur ligase, C-terminal domain"/>
    <property type="match status" value="1"/>
</dbReference>
<dbReference type="SUPFAM" id="SSF63418">
    <property type="entry name" value="MurE/MurF N-terminal domain"/>
    <property type="match status" value="1"/>
</dbReference>
<dbReference type="RefSeq" id="WP_020886384.1">
    <property type="nucleotide sequence ID" value="NZ_ATHI01000005.1"/>
</dbReference>
<dbReference type="GO" id="GO:0008765">
    <property type="term" value="F:UDP-N-acetylmuramoylalanyl-D-glutamate-2,6-diaminopimelate ligase activity"/>
    <property type="evidence" value="ECO:0007669"/>
    <property type="project" value="UniProtKB-UniRule"/>
</dbReference>
<evidence type="ECO:0000259" key="11">
    <source>
        <dbReference type="Pfam" id="PF08245"/>
    </source>
</evidence>
<evidence type="ECO:0000259" key="10">
    <source>
        <dbReference type="Pfam" id="PF02875"/>
    </source>
</evidence>
<dbReference type="Gene3D" id="3.40.1190.10">
    <property type="entry name" value="Mur-like, catalytic domain"/>
    <property type="match status" value="1"/>
</dbReference>
<feature type="binding site" evidence="7">
    <location>
        <position position="179"/>
    </location>
    <ligand>
        <name>UDP-N-acetyl-alpha-D-muramoyl-L-alanyl-D-glutamate</name>
        <dbReference type="ChEBI" id="CHEBI:83900"/>
    </ligand>
</feature>
<comment type="PTM">
    <text evidence="7">Carboxylation is probably crucial for Mg(2+) binding and, consequently, for the gamma-phosphate positioning of ATP.</text>
</comment>
<feature type="binding site" evidence="7">
    <location>
        <position position="458"/>
    </location>
    <ligand>
        <name>meso-2,6-diaminopimelate</name>
        <dbReference type="ChEBI" id="CHEBI:57791"/>
    </ligand>
</feature>
<dbReference type="GO" id="GO:0005737">
    <property type="term" value="C:cytoplasm"/>
    <property type="evidence" value="ECO:0007669"/>
    <property type="project" value="UniProtKB-SubCell"/>
</dbReference>
<evidence type="ECO:0000256" key="8">
    <source>
        <dbReference type="RuleBase" id="RU004135"/>
    </source>
</evidence>
<reference evidence="12 13" key="1">
    <citation type="journal article" date="2013" name="Genome Announc.">
        <title>Draft genome sequences for three mercury-methylating, sulfate-reducing bacteria.</title>
        <authorList>
            <person name="Brown S.D."/>
            <person name="Hurt R.A.Jr."/>
            <person name="Gilmour C.C."/>
            <person name="Elias D.A."/>
        </authorList>
    </citation>
    <scope>NUCLEOTIDE SEQUENCE [LARGE SCALE GENOMIC DNA]</scope>
    <source>
        <strain evidence="12 13">DSM 16529</strain>
    </source>
</reference>
<comment type="caution">
    <text evidence="12">The sequence shown here is derived from an EMBL/GenBank/DDBJ whole genome shotgun (WGS) entry which is preliminary data.</text>
</comment>
<keyword evidence="2 7" id="KW-0132">Cell division</keyword>
<dbReference type="PANTHER" id="PTHR23135:SF4">
    <property type="entry name" value="UDP-N-ACETYLMURAMOYL-L-ALANYL-D-GLUTAMATE--2,6-DIAMINOPIMELATE LIGASE MURE HOMOLOG, CHLOROPLASTIC"/>
    <property type="match status" value="1"/>
</dbReference>
<dbReference type="GO" id="GO:0005524">
    <property type="term" value="F:ATP binding"/>
    <property type="evidence" value="ECO:0007669"/>
    <property type="project" value="UniProtKB-UniRule"/>
</dbReference>
<dbReference type="STRING" id="1121439.dsat_2498"/>